<evidence type="ECO:0000256" key="4">
    <source>
        <dbReference type="ARBA" id="ARBA00023002"/>
    </source>
</evidence>
<comment type="cofactor">
    <cofactor evidence="1">
        <name>FAD</name>
        <dbReference type="ChEBI" id="CHEBI:57692"/>
    </cofactor>
</comment>
<dbReference type="Pfam" id="PF02913">
    <property type="entry name" value="FAD-oxidase_C"/>
    <property type="match status" value="1"/>
</dbReference>
<dbReference type="GO" id="GO:0008720">
    <property type="term" value="F:D-lactate dehydrogenase (NAD+) activity"/>
    <property type="evidence" value="ECO:0007669"/>
    <property type="project" value="TreeGrafter"/>
</dbReference>
<dbReference type="SUPFAM" id="SSF55103">
    <property type="entry name" value="FAD-linked oxidases, C-terminal domain"/>
    <property type="match status" value="1"/>
</dbReference>
<organism evidence="7 8">
    <name type="scientific">Sphaerobolus stellatus (strain SS14)</name>
    <dbReference type="NCBI Taxonomy" id="990650"/>
    <lineage>
        <taxon>Eukaryota</taxon>
        <taxon>Fungi</taxon>
        <taxon>Dikarya</taxon>
        <taxon>Basidiomycota</taxon>
        <taxon>Agaricomycotina</taxon>
        <taxon>Agaricomycetes</taxon>
        <taxon>Phallomycetidae</taxon>
        <taxon>Geastrales</taxon>
        <taxon>Sphaerobolaceae</taxon>
        <taxon>Sphaerobolus</taxon>
    </lineage>
</organism>
<dbReference type="Gene3D" id="3.30.465.10">
    <property type="match status" value="1"/>
</dbReference>
<dbReference type="GO" id="GO:0004458">
    <property type="term" value="F:D-lactate dehydrogenase (cytochrome) activity"/>
    <property type="evidence" value="ECO:0007669"/>
    <property type="project" value="TreeGrafter"/>
</dbReference>
<dbReference type="InterPro" id="IPR016164">
    <property type="entry name" value="FAD-linked_Oxase-like_C"/>
</dbReference>
<dbReference type="GO" id="GO:0005739">
    <property type="term" value="C:mitochondrion"/>
    <property type="evidence" value="ECO:0007669"/>
    <property type="project" value="TreeGrafter"/>
</dbReference>
<evidence type="ECO:0000256" key="2">
    <source>
        <dbReference type="ARBA" id="ARBA00022630"/>
    </source>
</evidence>
<dbReference type="GO" id="GO:1903457">
    <property type="term" value="P:lactate catabolic process"/>
    <property type="evidence" value="ECO:0007669"/>
    <property type="project" value="TreeGrafter"/>
</dbReference>
<dbReference type="InterPro" id="IPR016166">
    <property type="entry name" value="FAD-bd_PCMH"/>
</dbReference>
<feature type="region of interest" description="Disordered" evidence="5">
    <location>
        <begin position="30"/>
        <end position="52"/>
    </location>
</feature>
<evidence type="ECO:0000313" key="7">
    <source>
        <dbReference type="EMBL" id="KIJ25775.1"/>
    </source>
</evidence>
<keyword evidence="4" id="KW-0560">Oxidoreductase</keyword>
<accession>A0A0C9UKI8</accession>
<dbReference type="Gene3D" id="1.10.45.10">
    <property type="entry name" value="Vanillyl-alcohol Oxidase, Chain A, domain 4"/>
    <property type="match status" value="1"/>
</dbReference>
<dbReference type="InterPro" id="IPR016170">
    <property type="entry name" value="Cytok_DH_C_sf"/>
</dbReference>
<name>A0A0C9UKI8_SPHS4</name>
<dbReference type="PANTHER" id="PTHR11748:SF114">
    <property type="entry name" value="ARYL-ALCOHOL OXIDASE VANILLYL-ALCOHOL OXIDASE (AFU_ORTHOLOGUE AFUA_3G09500)-RELATED"/>
    <property type="match status" value="1"/>
</dbReference>
<keyword evidence="3" id="KW-0274">FAD</keyword>
<dbReference type="Pfam" id="PF01565">
    <property type="entry name" value="FAD_binding_4"/>
    <property type="match status" value="1"/>
</dbReference>
<dbReference type="Proteomes" id="UP000054279">
    <property type="component" value="Unassembled WGS sequence"/>
</dbReference>
<evidence type="ECO:0000256" key="3">
    <source>
        <dbReference type="ARBA" id="ARBA00022827"/>
    </source>
</evidence>
<dbReference type="InterPro" id="IPR016169">
    <property type="entry name" value="FAD-bd_PCMH_sub2"/>
</dbReference>
<dbReference type="InterPro" id="IPR006094">
    <property type="entry name" value="Oxid_FAD_bind_N"/>
</dbReference>
<keyword evidence="8" id="KW-1185">Reference proteome</keyword>
<proteinExistence type="predicted"/>
<dbReference type="InterPro" id="IPR004113">
    <property type="entry name" value="FAD-bd_oxidored_4_C"/>
</dbReference>
<feature type="domain" description="FAD-binding PCMH-type" evidence="6">
    <location>
        <begin position="103"/>
        <end position="299"/>
    </location>
</feature>
<dbReference type="PANTHER" id="PTHR11748">
    <property type="entry name" value="D-LACTATE DEHYDROGENASE"/>
    <property type="match status" value="1"/>
</dbReference>
<protein>
    <submittedName>
        <fullName evidence="7">Vanillyl alcohol oxidase</fullName>
    </submittedName>
</protein>
<reference evidence="7 8" key="1">
    <citation type="submission" date="2014-06" db="EMBL/GenBank/DDBJ databases">
        <title>Evolutionary Origins and Diversification of the Mycorrhizal Mutualists.</title>
        <authorList>
            <consortium name="DOE Joint Genome Institute"/>
            <consortium name="Mycorrhizal Genomics Consortium"/>
            <person name="Kohler A."/>
            <person name="Kuo A."/>
            <person name="Nagy L.G."/>
            <person name="Floudas D."/>
            <person name="Copeland A."/>
            <person name="Barry K.W."/>
            <person name="Cichocki N."/>
            <person name="Veneault-Fourrey C."/>
            <person name="LaButti K."/>
            <person name="Lindquist E.A."/>
            <person name="Lipzen A."/>
            <person name="Lundell T."/>
            <person name="Morin E."/>
            <person name="Murat C."/>
            <person name="Riley R."/>
            <person name="Ohm R."/>
            <person name="Sun H."/>
            <person name="Tunlid A."/>
            <person name="Henrissat B."/>
            <person name="Grigoriev I.V."/>
            <person name="Hibbett D.S."/>
            <person name="Martin F."/>
        </authorList>
    </citation>
    <scope>NUCLEOTIDE SEQUENCE [LARGE SCALE GENOMIC DNA]</scope>
    <source>
        <strain evidence="7 8">SS14</strain>
    </source>
</reference>
<dbReference type="InterPro" id="IPR016167">
    <property type="entry name" value="FAD-bd_PCMH_sub1"/>
</dbReference>
<keyword evidence="2" id="KW-0285">Flavoprotein</keyword>
<dbReference type="Gene3D" id="3.30.43.10">
    <property type="entry name" value="Uridine Diphospho-n-acetylenolpyruvylglucosamine Reductase, domain 2"/>
    <property type="match status" value="1"/>
</dbReference>
<dbReference type="AlphaFoldDB" id="A0A0C9UKI8"/>
<dbReference type="HOGENOM" id="CLU_024402_0_0_1"/>
<dbReference type="PROSITE" id="PS51387">
    <property type="entry name" value="FAD_PCMH"/>
    <property type="match status" value="1"/>
</dbReference>
<dbReference type="SUPFAM" id="SSF56176">
    <property type="entry name" value="FAD-binding/transporter-associated domain-like"/>
    <property type="match status" value="1"/>
</dbReference>
<dbReference type="InterPro" id="IPR036318">
    <property type="entry name" value="FAD-bd_PCMH-like_sf"/>
</dbReference>
<evidence type="ECO:0000313" key="8">
    <source>
        <dbReference type="Proteomes" id="UP000054279"/>
    </source>
</evidence>
<dbReference type="InterPro" id="IPR016171">
    <property type="entry name" value="Vanillyl_alc_oxidase_C-sub2"/>
</dbReference>
<gene>
    <name evidence="7" type="ORF">M422DRAFT_193035</name>
</gene>
<evidence type="ECO:0000256" key="5">
    <source>
        <dbReference type="SAM" id="MobiDB-lite"/>
    </source>
</evidence>
<dbReference type="Gene3D" id="3.40.462.10">
    <property type="entry name" value="FAD-linked oxidases, C-terminal domain"/>
    <property type="match status" value="1"/>
</dbReference>
<dbReference type="OrthoDB" id="5332616at2759"/>
<sequence>MSLPPPPTLSEHIPSGAPVRLLEDAKASKERFYNNSTIQEKPRDKDDDGLLPVLPPDITRNAFNNAIAELKKSLGEPNVVLTDKPLVDGWYLEHPNTHDAFHVHSREDTISSATVYPGSTEEVQTIVKWANKHLIPIYPISMGRNLGYGGAAPRVRGSVVMDLGKRMNKILKIDGDNCSCLLEPGVTYFALYEAVQKSGYPLWIDTTDVGGGSVLGNALDRGVGYTPYGDHFGNHCGMEVVLPTGDIVRLGMGALPGKDNTDNPTWQSFQYGYGPYSDGIFTQSNYGIVTKMGFWLMPATEHLTFAITFAREDDFERIIDIIRPLSAQRVLGNVPQIRHVTQELAVTGIRKKDIYAGDGPVPEQVIREHMKATIYGDVTWIFYATVYGPKDSRNTSIDVVRKAFSVIPDAKFIFPDDVPPDHYLHARVAIASGVPMLTDLDWLHWKSNGSHLAFSPISPVDGKDARKLYEMVQKRHGEFGFDMMPAFCIAPREMHFIDIICYDRGDEDEKRRAIKCIRAMIADAAKEGYGEYRTHILLSDQVAATYNWNNAALMRLNETLKDALDPNGILAPGKAGIWPKRFREKGWEILGDDDRTWTVPGKI</sequence>
<dbReference type="GO" id="GO:0071949">
    <property type="term" value="F:FAD binding"/>
    <property type="evidence" value="ECO:0007669"/>
    <property type="project" value="InterPro"/>
</dbReference>
<dbReference type="EMBL" id="KN837399">
    <property type="protein sequence ID" value="KIJ25775.1"/>
    <property type="molecule type" value="Genomic_DNA"/>
</dbReference>
<evidence type="ECO:0000256" key="1">
    <source>
        <dbReference type="ARBA" id="ARBA00001974"/>
    </source>
</evidence>
<evidence type="ECO:0000259" key="6">
    <source>
        <dbReference type="PROSITE" id="PS51387"/>
    </source>
</evidence>